<dbReference type="InParanoid" id="A0A067MJ77"/>
<sequence>MGQLFRRRRNCRLATRRTQLSKRKILRPPLLRTPQYHLALLPNSLLYSDCLWRTNPRRDQRFLFLRLLNTPLPCHLRWAAHLPKNHLLPLLRAHLSPQTIQPLRQRIHHLLANPSLLHSFTHPNRPCRLQTQQCRQPSCPIQSWKQSLSPNSPFLLNHVNLRALPPSPPPVLRRENTPHSLSSLSKSFNRNSSSRNIARITLARYPLILPCVLWIHQNPADRSPPPWTRSSRQIHLFG</sequence>
<dbReference type="Proteomes" id="UP000027195">
    <property type="component" value="Unassembled WGS sequence"/>
</dbReference>
<proteinExistence type="predicted"/>
<evidence type="ECO:0000313" key="1">
    <source>
        <dbReference type="EMBL" id="KDQ14775.1"/>
    </source>
</evidence>
<keyword evidence="2" id="KW-1185">Reference proteome</keyword>
<gene>
    <name evidence="1" type="ORF">BOTBODRAFT_340714</name>
</gene>
<name>A0A067MJ77_BOTB1</name>
<dbReference type="EMBL" id="KL198036">
    <property type="protein sequence ID" value="KDQ14775.1"/>
    <property type="molecule type" value="Genomic_DNA"/>
</dbReference>
<evidence type="ECO:0000313" key="2">
    <source>
        <dbReference type="Proteomes" id="UP000027195"/>
    </source>
</evidence>
<dbReference type="AlphaFoldDB" id="A0A067MJ77"/>
<reference evidence="2" key="1">
    <citation type="journal article" date="2014" name="Proc. Natl. Acad. Sci. U.S.A.">
        <title>Extensive sampling of basidiomycete genomes demonstrates inadequacy of the white-rot/brown-rot paradigm for wood decay fungi.</title>
        <authorList>
            <person name="Riley R."/>
            <person name="Salamov A.A."/>
            <person name="Brown D.W."/>
            <person name="Nagy L.G."/>
            <person name="Floudas D."/>
            <person name="Held B.W."/>
            <person name="Levasseur A."/>
            <person name="Lombard V."/>
            <person name="Morin E."/>
            <person name="Otillar R."/>
            <person name="Lindquist E.A."/>
            <person name="Sun H."/>
            <person name="LaButti K.M."/>
            <person name="Schmutz J."/>
            <person name="Jabbour D."/>
            <person name="Luo H."/>
            <person name="Baker S.E."/>
            <person name="Pisabarro A.G."/>
            <person name="Walton J.D."/>
            <person name="Blanchette R.A."/>
            <person name="Henrissat B."/>
            <person name="Martin F."/>
            <person name="Cullen D."/>
            <person name="Hibbett D.S."/>
            <person name="Grigoriev I.V."/>
        </authorList>
    </citation>
    <scope>NUCLEOTIDE SEQUENCE [LARGE SCALE GENOMIC DNA]</scope>
    <source>
        <strain evidence="2">FD-172 SS1</strain>
    </source>
</reference>
<organism evidence="1 2">
    <name type="scientific">Botryobasidium botryosum (strain FD-172 SS1)</name>
    <dbReference type="NCBI Taxonomy" id="930990"/>
    <lineage>
        <taxon>Eukaryota</taxon>
        <taxon>Fungi</taxon>
        <taxon>Dikarya</taxon>
        <taxon>Basidiomycota</taxon>
        <taxon>Agaricomycotina</taxon>
        <taxon>Agaricomycetes</taxon>
        <taxon>Cantharellales</taxon>
        <taxon>Botryobasidiaceae</taxon>
        <taxon>Botryobasidium</taxon>
    </lineage>
</organism>
<dbReference type="HOGENOM" id="CLU_1165667_0_0_1"/>
<protein>
    <submittedName>
        <fullName evidence="1">Uncharacterized protein</fullName>
    </submittedName>
</protein>
<accession>A0A067MJ77</accession>